<dbReference type="AlphaFoldDB" id="A0A8T0C3R0"/>
<evidence type="ECO:0000313" key="2">
    <source>
        <dbReference type="Proteomes" id="UP000016480"/>
    </source>
</evidence>
<gene>
    <name evidence="1" type="ORF">PRUB_b1182</name>
</gene>
<dbReference type="Proteomes" id="UP000016480">
    <property type="component" value="Unassembled WGS sequence"/>
</dbReference>
<organism evidence="1 2">
    <name type="scientific">Pseudoalteromonas rubra</name>
    <dbReference type="NCBI Taxonomy" id="43658"/>
    <lineage>
        <taxon>Bacteria</taxon>
        <taxon>Pseudomonadati</taxon>
        <taxon>Pseudomonadota</taxon>
        <taxon>Gammaproteobacteria</taxon>
        <taxon>Alteromonadales</taxon>
        <taxon>Pseudoalteromonadaceae</taxon>
        <taxon>Pseudoalteromonas</taxon>
    </lineage>
</organism>
<comment type="caution">
    <text evidence="1">The sequence shown here is derived from an EMBL/GenBank/DDBJ whole genome shotgun (WGS) entry which is preliminary data.</text>
</comment>
<evidence type="ECO:0000313" key="1">
    <source>
        <dbReference type="EMBL" id="KAF7781841.1"/>
    </source>
</evidence>
<protein>
    <submittedName>
        <fullName evidence="1">Uncharacterized protein</fullName>
    </submittedName>
</protein>
<accession>A0A8T0C3R0</accession>
<sequence length="48" mass="5743">MYNHDKVRHKKSNATQGAWHCYKGHLNFQMVHMRPESTNTRFVKKPMA</sequence>
<name>A0A8T0C3R0_9GAMM</name>
<reference evidence="1 2" key="1">
    <citation type="journal article" date="2012" name="J. Bacteriol.">
        <title>Genome sequence of the cycloprodigiosin-producing bacterial strain Pseudoalteromonas rubra ATCC 29570(T).</title>
        <authorList>
            <person name="Xie B.B."/>
            <person name="Shu Y.L."/>
            <person name="Qin Q.L."/>
            <person name="Rong J.C."/>
            <person name="Zhang X.Y."/>
            <person name="Chen X.L."/>
            <person name="Zhou B.C."/>
            <person name="Zhang Y.Z."/>
        </authorList>
    </citation>
    <scope>NUCLEOTIDE SEQUENCE [LARGE SCALE GENOMIC DNA]</scope>
    <source>
        <strain evidence="1 2">DSM 6842</strain>
    </source>
</reference>
<proteinExistence type="predicted"/>
<dbReference type="EMBL" id="AHCD03000044">
    <property type="protein sequence ID" value="KAF7781841.1"/>
    <property type="molecule type" value="Genomic_DNA"/>
</dbReference>